<dbReference type="AlphaFoldDB" id="A0A849P526"/>
<comment type="caution">
    <text evidence="2">The sequence shown here is derived from an EMBL/GenBank/DDBJ whole genome shotgun (WGS) entry which is preliminary data.</text>
</comment>
<dbReference type="EMBL" id="JABGBN010000001">
    <property type="protein sequence ID" value="NOL50902.1"/>
    <property type="molecule type" value="Genomic_DNA"/>
</dbReference>
<keyword evidence="1" id="KW-0812">Transmembrane</keyword>
<proteinExistence type="predicted"/>
<evidence type="ECO:0000256" key="1">
    <source>
        <dbReference type="SAM" id="Phobius"/>
    </source>
</evidence>
<evidence type="ECO:0000313" key="3">
    <source>
        <dbReference type="Proteomes" id="UP000537862"/>
    </source>
</evidence>
<accession>A0A849P526</accession>
<name>A0A849P526_9BURK</name>
<keyword evidence="1" id="KW-1133">Transmembrane helix</keyword>
<sequence length="47" mass="5407">MGLYIGLGIGLLLATCVVHWVVWKFLLKPRLDKHAKMIQEQSQQQES</sequence>
<protein>
    <submittedName>
        <fullName evidence="2">Uncharacterized protein</fullName>
    </submittedName>
</protein>
<dbReference type="Proteomes" id="UP000537862">
    <property type="component" value="Unassembled WGS sequence"/>
</dbReference>
<organism evidence="2 3">
    <name type="scientific">Pelistega suis</name>
    <dbReference type="NCBI Taxonomy" id="1631957"/>
    <lineage>
        <taxon>Bacteria</taxon>
        <taxon>Pseudomonadati</taxon>
        <taxon>Pseudomonadota</taxon>
        <taxon>Betaproteobacteria</taxon>
        <taxon>Burkholderiales</taxon>
        <taxon>Alcaligenaceae</taxon>
        <taxon>Pelistega</taxon>
    </lineage>
</organism>
<evidence type="ECO:0000313" key="2">
    <source>
        <dbReference type="EMBL" id="NOL50902.1"/>
    </source>
</evidence>
<gene>
    <name evidence="2" type="ORF">HKX39_01745</name>
</gene>
<reference evidence="2 3" key="1">
    <citation type="submission" date="2020-05" db="EMBL/GenBank/DDBJ databases">
        <authorList>
            <person name="Niu N."/>
        </authorList>
    </citation>
    <scope>NUCLEOTIDE SEQUENCE [LARGE SCALE GENOMIC DNA]</scope>
    <source>
        <strain evidence="2 3">3340-03</strain>
    </source>
</reference>
<dbReference type="RefSeq" id="WP_171679584.1">
    <property type="nucleotide sequence ID" value="NZ_JABGBN010000001.1"/>
</dbReference>
<keyword evidence="3" id="KW-1185">Reference proteome</keyword>
<keyword evidence="1" id="KW-0472">Membrane</keyword>
<feature type="transmembrane region" description="Helical" evidence="1">
    <location>
        <begin position="6"/>
        <end position="27"/>
    </location>
</feature>